<keyword evidence="1" id="KW-0812">Transmembrane</keyword>
<dbReference type="AlphaFoldDB" id="A0A8T1UCE6"/>
<keyword evidence="1" id="KW-0472">Membrane</keyword>
<evidence type="ECO:0000313" key="2">
    <source>
        <dbReference type="EMBL" id="KAG6960093.1"/>
    </source>
</evidence>
<evidence type="ECO:0000256" key="1">
    <source>
        <dbReference type="SAM" id="Phobius"/>
    </source>
</evidence>
<protein>
    <submittedName>
        <fullName evidence="2">Uncharacterized protein</fullName>
    </submittedName>
</protein>
<dbReference type="VEuPathDB" id="FungiDB:PC110_g4870"/>
<sequence>MSRTKSTEVVSLSHRAFAAWWLLIFVVQVVTCFYNAIYSYYYWILQDAHLNVILESFVIGMPPPYHHTIAITHEIMSALHASDRTDSSVQEGFTNMYYNNSDPYGLFGVSGKHFHEINLIREIIEIILQTIQAYRMSMLLPRTLLNRFYVVLVAVQKKP</sequence>
<reference evidence="2" key="1">
    <citation type="submission" date="2021-01" db="EMBL/GenBank/DDBJ databases">
        <title>Phytophthora aleatoria, a newly-described species from Pinus radiata is distinct from Phytophthora cactorum isolates based on comparative genomics.</title>
        <authorList>
            <person name="Mcdougal R."/>
            <person name="Panda P."/>
            <person name="Williams N."/>
            <person name="Studholme D.J."/>
        </authorList>
    </citation>
    <scope>NUCLEOTIDE SEQUENCE</scope>
    <source>
        <strain evidence="2">NZFS 3830</strain>
    </source>
</reference>
<organism evidence="2 3">
    <name type="scientific">Phytophthora cactorum</name>
    <dbReference type="NCBI Taxonomy" id="29920"/>
    <lineage>
        <taxon>Eukaryota</taxon>
        <taxon>Sar</taxon>
        <taxon>Stramenopiles</taxon>
        <taxon>Oomycota</taxon>
        <taxon>Peronosporomycetes</taxon>
        <taxon>Peronosporales</taxon>
        <taxon>Peronosporaceae</taxon>
        <taxon>Phytophthora</taxon>
    </lineage>
</organism>
<dbReference type="EMBL" id="JAENGZ010000402">
    <property type="protein sequence ID" value="KAG6960093.1"/>
    <property type="molecule type" value="Genomic_DNA"/>
</dbReference>
<evidence type="ECO:0000313" key="3">
    <source>
        <dbReference type="Proteomes" id="UP000688947"/>
    </source>
</evidence>
<accession>A0A8T1UCE6</accession>
<gene>
    <name evidence="2" type="ORF">JG687_00008416</name>
</gene>
<dbReference type="Proteomes" id="UP000688947">
    <property type="component" value="Unassembled WGS sequence"/>
</dbReference>
<comment type="caution">
    <text evidence="2">The sequence shown here is derived from an EMBL/GenBank/DDBJ whole genome shotgun (WGS) entry which is preliminary data.</text>
</comment>
<proteinExistence type="predicted"/>
<feature type="transmembrane region" description="Helical" evidence="1">
    <location>
        <begin position="20"/>
        <end position="43"/>
    </location>
</feature>
<name>A0A8T1UCE6_9STRA</name>
<dbReference type="OrthoDB" id="10500836at2759"/>
<keyword evidence="1" id="KW-1133">Transmembrane helix</keyword>